<dbReference type="EMBL" id="KT334398">
    <property type="protein sequence ID" value="ALK43989.1"/>
    <property type="molecule type" value="Genomic_DNA"/>
</dbReference>
<protein>
    <submittedName>
        <fullName evidence="2">Uncharacterized protein</fullName>
    </submittedName>
</protein>
<dbReference type="RefSeq" id="WP_236762653.1">
    <property type="nucleotide sequence ID" value="NZ_KT334398.1"/>
</dbReference>
<evidence type="ECO:0000256" key="1">
    <source>
        <dbReference type="SAM" id="MobiDB-lite"/>
    </source>
</evidence>
<evidence type="ECO:0000313" key="2">
    <source>
        <dbReference type="EMBL" id="ALK43989.1"/>
    </source>
</evidence>
<feature type="region of interest" description="Disordered" evidence="1">
    <location>
        <begin position="1"/>
        <end position="49"/>
    </location>
</feature>
<name>A0A0S1GNM2_AERSA</name>
<feature type="compositionally biased region" description="Basic and acidic residues" evidence="1">
    <location>
        <begin position="9"/>
        <end position="26"/>
    </location>
</feature>
<proteinExistence type="predicted"/>
<accession>A0A0S1GNM2</accession>
<reference evidence="2" key="1">
    <citation type="submission" date="2015-07" db="EMBL/GenBank/DDBJ databases">
        <title>The mesophilic/psychrophilic dichotomy of Aeromonas salmonicida.</title>
        <authorList>
            <person name="Vincent A.T."/>
            <person name="Trudel M.V."/>
            <person name="Freschi L."/>
            <person name="Nagar V."/>
            <person name="Levesque R.C."/>
            <person name="Charette S.J."/>
        </authorList>
    </citation>
    <scope>NUCLEOTIDE SEQUENCE</scope>
    <source>
        <strain evidence="2">Y47</strain>
        <plasmid evidence="2">pY47-3</plasmid>
    </source>
</reference>
<organism evidence="2">
    <name type="scientific">Aeromonas salmonicida</name>
    <dbReference type="NCBI Taxonomy" id="645"/>
    <lineage>
        <taxon>Bacteria</taxon>
        <taxon>Pseudomonadati</taxon>
        <taxon>Pseudomonadota</taxon>
        <taxon>Gammaproteobacteria</taxon>
        <taxon>Aeromonadales</taxon>
        <taxon>Aeromonadaceae</taxon>
        <taxon>Aeromonas</taxon>
    </lineage>
</organism>
<geneLocation type="plasmid" evidence="2">
    <name>pY47-3</name>
</geneLocation>
<dbReference type="AlphaFoldDB" id="A0A0S1GNM2"/>
<keyword evidence="2" id="KW-0614">Plasmid</keyword>
<sequence>MVTVTGIRTMKDNADKGTGDMFGEKRGRGRPKTGNAKTGAERQAAYRAKQQDNNVTVTINRALLEGLDAQMQAIRDGGLVLVMTPEQAGEILKAIRHSSLKQLRGQRPRPQAKPTA</sequence>